<evidence type="ECO:0000259" key="8">
    <source>
        <dbReference type="PROSITE" id="PS50850"/>
    </source>
</evidence>
<feature type="transmembrane region" description="Helical" evidence="7">
    <location>
        <begin position="102"/>
        <end position="118"/>
    </location>
</feature>
<dbReference type="CDD" id="cd17329">
    <property type="entry name" value="MFS_MdtH_MDR_like"/>
    <property type="match status" value="1"/>
</dbReference>
<comment type="subcellular location">
    <subcellularLocation>
        <location evidence="1">Cell membrane</location>
        <topology evidence="1">Multi-pass membrane protein</topology>
    </subcellularLocation>
</comment>
<evidence type="ECO:0000256" key="3">
    <source>
        <dbReference type="ARBA" id="ARBA00022475"/>
    </source>
</evidence>
<feature type="transmembrane region" description="Helical" evidence="7">
    <location>
        <begin position="167"/>
        <end position="185"/>
    </location>
</feature>
<feature type="transmembrane region" description="Helical" evidence="7">
    <location>
        <begin position="246"/>
        <end position="268"/>
    </location>
</feature>
<dbReference type="Gene3D" id="1.20.1720.10">
    <property type="entry name" value="Multidrug resistance protein D"/>
    <property type="match status" value="1"/>
</dbReference>
<dbReference type="GO" id="GO:0005886">
    <property type="term" value="C:plasma membrane"/>
    <property type="evidence" value="ECO:0007669"/>
    <property type="project" value="UniProtKB-SubCell"/>
</dbReference>
<keyword evidence="10" id="KW-1185">Reference proteome</keyword>
<feature type="transmembrane region" description="Helical" evidence="7">
    <location>
        <begin position="215"/>
        <end position="234"/>
    </location>
</feature>
<keyword evidence="6 7" id="KW-0472">Membrane</keyword>
<dbReference type="InterPro" id="IPR020846">
    <property type="entry name" value="MFS_dom"/>
</dbReference>
<evidence type="ECO:0000256" key="4">
    <source>
        <dbReference type="ARBA" id="ARBA00022692"/>
    </source>
</evidence>
<proteinExistence type="predicted"/>
<dbReference type="SUPFAM" id="SSF103473">
    <property type="entry name" value="MFS general substrate transporter"/>
    <property type="match status" value="1"/>
</dbReference>
<organism evidence="9 10">
    <name type="scientific">Bacillus salacetis</name>
    <dbReference type="NCBI Taxonomy" id="2315464"/>
    <lineage>
        <taxon>Bacteria</taxon>
        <taxon>Bacillati</taxon>
        <taxon>Bacillota</taxon>
        <taxon>Bacilli</taxon>
        <taxon>Bacillales</taxon>
        <taxon>Bacillaceae</taxon>
        <taxon>Bacillus</taxon>
    </lineage>
</organism>
<evidence type="ECO:0000256" key="2">
    <source>
        <dbReference type="ARBA" id="ARBA00022448"/>
    </source>
</evidence>
<protein>
    <submittedName>
        <fullName evidence="9">MFS transporter</fullName>
    </submittedName>
</protein>
<reference evidence="9 10" key="1">
    <citation type="submission" date="2018-09" db="EMBL/GenBank/DDBJ databases">
        <title>Bacillus saliacetes sp. nov., isolated from Thai shrimp paste (Ka-pi).</title>
        <authorList>
            <person name="Daroonpunt R."/>
            <person name="Tanasupawat S."/>
            <person name="Yiamsombut S."/>
        </authorList>
    </citation>
    <scope>NUCLEOTIDE SEQUENCE [LARGE SCALE GENOMIC DNA]</scope>
    <source>
        <strain evidence="9 10">SKP7-4</strain>
    </source>
</reference>
<dbReference type="InterPro" id="IPR011701">
    <property type="entry name" value="MFS"/>
</dbReference>
<comment type="caution">
    <text evidence="9">The sequence shown here is derived from an EMBL/GenBank/DDBJ whole genome shotgun (WGS) entry which is preliminary data.</text>
</comment>
<dbReference type="PANTHER" id="PTHR43414">
    <property type="entry name" value="MULTIDRUG RESISTANCE PROTEIN MDTG"/>
    <property type="match status" value="1"/>
</dbReference>
<feature type="domain" description="Major facilitator superfamily (MFS) profile" evidence="8">
    <location>
        <begin position="13"/>
        <end position="395"/>
    </location>
</feature>
<dbReference type="Gene3D" id="1.20.1250.20">
    <property type="entry name" value="MFS general substrate transporter like domains"/>
    <property type="match status" value="1"/>
</dbReference>
<keyword evidence="5 7" id="KW-1133">Transmembrane helix</keyword>
<feature type="transmembrane region" description="Helical" evidence="7">
    <location>
        <begin position="46"/>
        <end position="68"/>
    </location>
</feature>
<accession>A0A3A1R3B1</accession>
<dbReference type="PROSITE" id="PS50850">
    <property type="entry name" value="MFS"/>
    <property type="match status" value="1"/>
</dbReference>
<dbReference type="PANTHER" id="PTHR43414:SF1">
    <property type="entry name" value="PEPTIDE PERMEASE"/>
    <property type="match status" value="1"/>
</dbReference>
<dbReference type="Proteomes" id="UP000265801">
    <property type="component" value="Unassembled WGS sequence"/>
</dbReference>
<evidence type="ECO:0000256" key="5">
    <source>
        <dbReference type="ARBA" id="ARBA00022989"/>
    </source>
</evidence>
<feature type="transmembrane region" description="Helical" evidence="7">
    <location>
        <begin position="359"/>
        <end position="384"/>
    </location>
</feature>
<keyword evidence="2" id="KW-0813">Transport</keyword>
<dbReference type="EMBL" id="QXIR01000014">
    <property type="protein sequence ID" value="RIW33282.1"/>
    <property type="molecule type" value="Genomic_DNA"/>
</dbReference>
<dbReference type="OrthoDB" id="9793283at2"/>
<gene>
    <name evidence="9" type="ORF">D3H55_11520</name>
</gene>
<evidence type="ECO:0000256" key="6">
    <source>
        <dbReference type="ARBA" id="ARBA00023136"/>
    </source>
</evidence>
<keyword evidence="4 7" id="KW-0812">Transmembrane</keyword>
<feature type="transmembrane region" description="Helical" evidence="7">
    <location>
        <begin position="12"/>
        <end position="40"/>
    </location>
</feature>
<sequence>MMVRKLLNRYPGLVWIRIFGEMLTSVTGAMLAPFLIIYLYDKLDGNVLLPMVIVGLQPLSEIIITFLGGGLTDRMGRKKIIVAGLLLQAGAMAGFIFAKSVWLFSLLYILNGAGRSIYIPAQRAQIADSVEAGIRPEVFALINTVGAAGMALGPVIGYFVYTRDPGIIFGLQAAALMIYLAVVFFKLPETIPDIDGEEQNNEIHRLKLKSFLSQHSYVFSLMVFSLPISFFYAQTETNYRIYLEDLFPDFLAVLTTLASIKAVMCILLEIPLVRWSRRFSLNKILILSYSLYFISALSYGLSTSLLLLILTQLMVTIAESLGLNRLLNHISEIAPSTKRGLYFAIYGTHWDISRMAGPFLGGLILIEWGGAALFSLSAFFLLAGGAAQLSLQKMSGISSFPVLRKFMLKSK</sequence>
<evidence type="ECO:0000313" key="9">
    <source>
        <dbReference type="EMBL" id="RIW33282.1"/>
    </source>
</evidence>
<dbReference type="AlphaFoldDB" id="A0A3A1R3B1"/>
<feature type="transmembrane region" description="Helical" evidence="7">
    <location>
        <begin position="80"/>
        <end position="96"/>
    </location>
</feature>
<dbReference type="Pfam" id="PF07690">
    <property type="entry name" value="MFS_1"/>
    <property type="match status" value="2"/>
</dbReference>
<evidence type="ECO:0000256" key="1">
    <source>
        <dbReference type="ARBA" id="ARBA00004651"/>
    </source>
</evidence>
<feature type="transmembrane region" description="Helical" evidence="7">
    <location>
        <begin position="138"/>
        <end position="161"/>
    </location>
</feature>
<evidence type="ECO:0000313" key="10">
    <source>
        <dbReference type="Proteomes" id="UP000265801"/>
    </source>
</evidence>
<evidence type="ECO:0000256" key="7">
    <source>
        <dbReference type="SAM" id="Phobius"/>
    </source>
</evidence>
<dbReference type="GO" id="GO:0022857">
    <property type="term" value="F:transmembrane transporter activity"/>
    <property type="evidence" value="ECO:0007669"/>
    <property type="project" value="InterPro"/>
</dbReference>
<feature type="transmembrane region" description="Helical" evidence="7">
    <location>
        <begin position="289"/>
        <end position="315"/>
    </location>
</feature>
<keyword evidence="3" id="KW-1003">Cell membrane</keyword>
<dbReference type="InterPro" id="IPR036259">
    <property type="entry name" value="MFS_trans_sf"/>
</dbReference>
<name>A0A3A1R3B1_9BACI</name>